<dbReference type="Gene3D" id="1.20.120.670">
    <property type="entry name" value="N-acetyl-b-d-glucoasminidase"/>
    <property type="match status" value="1"/>
</dbReference>
<dbReference type="InterPro" id="IPR029018">
    <property type="entry name" value="Hex-like_dom2"/>
</dbReference>
<dbReference type="InterPro" id="IPR024733">
    <property type="entry name" value="NAGLU_tim-barrel"/>
</dbReference>
<organism evidence="6 7">
    <name type="scientific">Alistipes timonensis JC136</name>
    <dbReference type="NCBI Taxonomy" id="1033731"/>
    <lineage>
        <taxon>Bacteria</taxon>
        <taxon>Pseudomonadati</taxon>
        <taxon>Bacteroidota</taxon>
        <taxon>Bacteroidia</taxon>
        <taxon>Bacteroidales</taxon>
        <taxon>Rikenellaceae</taxon>
        <taxon>Alistipes</taxon>
    </lineage>
</organism>
<dbReference type="Pfam" id="PF05089">
    <property type="entry name" value="NAGLU"/>
    <property type="match status" value="1"/>
</dbReference>
<dbReference type="RefSeq" id="WP_020693336.1">
    <property type="nucleotide sequence ID" value="NZ_CAEG01000021.1"/>
</dbReference>
<dbReference type="Pfam" id="PF12972">
    <property type="entry name" value="NAGLU_C"/>
    <property type="match status" value="1"/>
</dbReference>
<sequence>MKSFFAILALLAAVVSLPAGCGRPDADVAAAQGLAGRIVPGYASKIRFEKLAPAADSTDRFELETVGRKLVVRGNNANSMAVGLNHFLKYYARTSVSWFAGQPVEVPAEMPVVAEKVAHSALLDDRFFLNYCTFGYTMVWWQWRDWERLIDWMALNGVTLPLAITGQEAVWARVWQRLGLTDEQVRSYFTGPAHLPWHRMSNLDYWQSPLPQSWLDAQVELQKRIVARERELNMKPVLPAFAGHVPAELGEIYPEAKISRMSKWGGFEDRYRSHFLDPLDPLFARIQREFLAEQTALFGTDHIYGADPFNEVDPPSWEPEFLARVSRTIYDTMTEADPEAEWLQMTWLFYLDRDKWHDDRIEAFVTAVPQDKMLLLDYYCENTEVWRQTHSYHGQPYFWCYLGNFGGNTMLVGNFDEVSKRIDGVLAEGGNNLRGLGSTLEGLDSNPFMYDYVFERAWDFPVDDDRWFDALADRYLGYEDTGYRRAWDALRKNVYITSSKYGHCPLLNARPTLEGILTGTTDAEIKYDNDELFEVWAKMIDAGDSGRDTYRYWLVNVGRQTLGNLFLPLRDGFTAACRAKDLARMKELRSEMLELAADLETLTAQHGAFSMQKWIDDSRSFGTTPEERDYYEVNGRTLLTTWGDRAQSINDYANRTWSGLVADYYAERWRMFLDAAVGAVEAGRKFDEEAIFNAMADFEKEFAGSTKPLTQTPAGDVCEIVRELYLKYKPES</sequence>
<dbReference type="InterPro" id="IPR024240">
    <property type="entry name" value="NAGLU_N"/>
</dbReference>
<dbReference type="InterPro" id="IPR007781">
    <property type="entry name" value="NAGLU"/>
</dbReference>
<keyword evidence="7" id="KW-1185">Reference proteome</keyword>
<dbReference type="GO" id="GO:0005975">
    <property type="term" value="P:carbohydrate metabolic process"/>
    <property type="evidence" value="ECO:0007669"/>
    <property type="project" value="UniProtKB-ARBA"/>
</dbReference>
<proteinExistence type="predicted"/>
<feature type="domain" description="Alpha-N-acetylglucosaminidase C-terminal" evidence="5">
    <location>
        <begin position="467"/>
        <end position="727"/>
    </location>
</feature>
<dbReference type="OrthoDB" id="179563at2"/>
<name>A0A1H4E0S0_9BACT</name>
<feature type="domain" description="Alpha-N-acetylglucosaminidase N-terminal" evidence="4">
    <location>
        <begin position="29"/>
        <end position="111"/>
    </location>
</feature>
<dbReference type="Gene3D" id="3.30.379.10">
    <property type="entry name" value="Chitobiase/beta-hexosaminidase domain 2-like"/>
    <property type="match status" value="1"/>
</dbReference>
<evidence type="ECO:0000256" key="2">
    <source>
        <dbReference type="SAM" id="SignalP"/>
    </source>
</evidence>
<evidence type="ECO:0000259" key="4">
    <source>
        <dbReference type="Pfam" id="PF12971"/>
    </source>
</evidence>
<evidence type="ECO:0000313" key="7">
    <source>
        <dbReference type="Proteomes" id="UP000183253"/>
    </source>
</evidence>
<dbReference type="PANTHER" id="PTHR12872">
    <property type="entry name" value="ALPHA-N-ACETYLGLUCOSAMINIDASE"/>
    <property type="match status" value="1"/>
</dbReference>
<dbReference type="GO" id="GO:0016787">
    <property type="term" value="F:hydrolase activity"/>
    <property type="evidence" value="ECO:0007669"/>
    <property type="project" value="UniProtKB-KW"/>
</dbReference>
<evidence type="ECO:0000313" key="6">
    <source>
        <dbReference type="EMBL" id="SEA78611.1"/>
    </source>
</evidence>
<accession>A0A1H4E0S0</accession>
<feature type="domain" description="Alpha-N-acetylglucosaminidase tim-barrel" evidence="3">
    <location>
        <begin position="126"/>
        <end position="459"/>
    </location>
</feature>
<dbReference type="PANTHER" id="PTHR12872:SF1">
    <property type="entry name" value="ALPHA-N-ACETYLGLUCOSAMINIDASE"/>
    <property type="match status" value="1"/>
</dbReference>
<dbReference type="AlphaFoldDB" id="A0A1H4E0S0"/>
<reference evidence="6 7" key="1">
    <citation type="submission" date="2016-10" db="EMBL/GenBank/DDBJ databases">
        <authorList>
            <person name="de Groot N.N."/>
        </authorList>
    </citation>
    <scope>NUCLEOTIDE SEQUENCE [LARGE SCALE GENOMIC DNA]</scope>
    <source>
        <strain evidence="6 7">DSM 25383</strain>
    </source>
</reference>
<evidence type="ECO:0000256" key="1">
    <source>
        <dbReference type="ARBA" id="ARBA00022801"/>
    </source>
</evidence>
<keyword evidence="2" id="KW-0732">Signal</keyword>
<dbReference type="EMBL" id="FNRI01000006">
    <property type="protein sequence ID" value="SEA78611.1"/>
    <property type="molecule type" value="Genomic_DNA"/>
</dbReference>
<gene>
    <name evidence="6" type="ORF">SAMN05444145_106126</name>
</gene>
<evidence type="ECO:0000259" key="5">
    <source>
        <dbReference type="Pfam" id="PF12972"/>
    </source>
</evidence>
<evidence type="ECO:0000259" key="3">
    <source>
        <dbReference type="Pfam" id="PF05089"/>
    </source>
</evidence>
<dbReference type="Gene3D" id="3.20.20.80">
    <property type="entry name" value="Glycosidases"/>
    <property type="match status" value="1"/>
</dbReference>
<dbReference type="STRING" id="1033731.SAMN05444145_106126"/>
<dbReference type="Pfam" id="PF12971">
    <property type="entry name" value="NAGLU_N"/>
    <property type="match status" value="1"/>
</dbReference>
<protein>
    <submittedName>
        <fullName evidence="6">Alpha-N-acetylglucosaminidase</fullName>
    </submittedName>
</protein>
<dbReference type="InterPro" id="IPR024732">
    <property type="entry name" value="NAGLU_C"/>
</dbReference>
<feature type="chain" id="PRO_5010172629" evidence="2">
    <location>
        <begin position="22"/>
        <end position="732"/>
    </location>
</feature>
<dbReference type="Proteomes" id="UP000183253">
    <property type="component" value="Unassembled WGS sequence"/>
</dbReference>
<keyword evidence="1" id="KW-0378">Hydrolase</keyword>
<feature type="signal peptide" evidence="2">
    <location>
        <begin position="1"/>
        <end position="21"/>
    </location>
</feature>